<feature type="compositionally biased region" description="Polar residues" evidence="1">
    <location>
        <begin position="388"/>
        <end position="399"/>
    </location>
</feature>
<dbReference type="GO" id="GO:0005634">
    <property type="term" value="C:nucleus"/>
    <property type="evidence" value="ECO:0007669"/>
    <property type="project" value="TreeGrafter"/>
</dbReference>
<dbReference type="GO" id="GO:0016579">
    <property type="term" value="P:protein deubiquitination"/>
    <property type="evidence" value="ECO:0007669"/>
    <property type="project" value="InterPro"/>
</dbReference>
<sequence length="784" mass="87758">MVIADAESPGPTKKRPRLSLKYRGDDIKDSKQKKSEKKCALDASGKKNQEDKEINPMFEGNLQHDAQELLRCILTYLQDAEKELEKIKTSLPPRVLPQSSGPSNPIMQRFLSAAKHRSNRVIPVRSSPRKLDIKEEIQDGFSLKSQNRKGDFLEEIEQTEAAKTNVQELSAPAEGDTASVVHNECFNNSAGPQTTVTMATEESSGIDSAIISEKSRGGVKRRKQNLTLKSKKSNLSENGENAVPKLNGENEDNLCYNDKGSGDGSNIHVAQDEVDGMVKRRTVASQRNRRKGVIAMKKSSEEKVYDPQEVLDPSQRSILGMLKRQVQCKRLGMRGAVLRKNEGEKSERSEVVAMETQNDKNCSDEDDVSVDTEQIKAEEEQISRKAEQISSNAEQSPDVLSSVREEEATVMNSPRKMVLKLEKCDHVCDSPKKSVNANMATLALSPFKAGGAGRKDTGPLILNGPNSAKYKLDFSDTRRCNSVRVKALDSQLPLSADHQSNITDILPKRNKKDFVEKLFMGTMMLRTKCLECECSREKLEEFHDISVPVKKEENNESDDDDSDDDGDQDSCLKKLMDAFTEVELLKDDNKYYCDKCLHLVEAERSLHYEVLPDVLTLHLKRFSTSSGIYGYVSKINDHVSIPLALPCLRYKCPNPCSRPDHRYLLYAIVTHAGVTLTSGHYLAYVKVTGSHPPSYNQQLKISNSVTNQISQHNGSMNSTNQGQGQKSAIHTPGKEYMNNWIECDDETIRVYTESQFCGMLRGENEGSLLGTPYVLFYHRALSYR</sequence>
<feature type="compositionally biased region" description="Basic and acidic residues" evidence="1">
    <location>
        <begin position="341"/>
        <end position="350"/>
    </location>
</feature>
<dbReference type="SUPFAM" id="SSF54001">
    <property type="entry name" value="Cysteine proteinases"/>
    <property type="match status" value="1"/>
</dbReference>
<proteinExistence type="predicted"/>
<dbReference type="InterPro" id="IPR050164">
    <property type="entry name" value="Peptidase_C19"/>
</dbReference>
<dbReference type="GO" id="GO:0004843">
    <property type="term" value="F:cysteine-type deubiquitinase activity"/>
    <property type="evidence" value="ECO:0007669"/>
    <property type="project" value="InterPro"/>
</dbReference>
<organism evidence="3 4">
    <name type="scientific">Pinctada imbricata</name>
    <name type="common">Atlantic pearl-oyster</name>
    <name type="synonym">Pinctada martensii</name>
    <dbReference type="NCBI Taxonomy" id="66713"/>
    <lineage>
        <taxon>Eukaryota</taxon>
        <taxon>Metazoa</taxon>
        <taxon>Spiralia</taxon>
        <taxon>Lophotrochozoa</taxon>
        <taxon>Mollusca</taxon>
        <taxon>Bivalvia</taxon>
        <taxon>Autobranchia</taxon>
        <taxon>Pteriomorphia</taxon>
        <taxon>Pterioida</taxon>
        <taxon>Pterioidea</taxon>
        <taxon>Pteriidae</taxon>
        <taxon>Pinctada</taxon>
    </lineage>
</organism>
<feature type="compositionally biased region" description="Basic residues" evidence="1">
    <location>
        <begin position="217"/>
        <end position="232"/>
    </location>
</feature>
<gene>
    <name evidence="3" type="ORF">FSP39_016033</name>
</gene>
<name>A0AA89C2J2_PINIB</name>
<evidence type="ECO:0000259" key="2">
    <source>
        <dbReference type="PROSITE" id="PS50235"/>
    </source>
</evidence>
<keyword evidence="4" id="KW-1185">Reference proteome</keyword>
<dbReference type="PANTHER" id="PTHR24006">
    <property type="entry name" value="UBIQUITIN CARBOXYL-TERMINAL HYDROLASE"/>
    <property type="match status" value="1"/>
</dbReference>
<feature type="compositionally biased region" description="Acidic residues" evidence="1">
    <location>
        <begin position="555"/>
        <end position="568"/>
    </location>
</feature>
<protein>
    <recommendedName>
        <fullName evidence="2">USP domain-containing protein</fullName>
    </recommendedName>
</protein>
<feature type="compositionally biased region" description="Basic and acidic residues" evidence="1">
    <location>
        <begin position="373"/>
        <end position="387"/>
    </location>
</feature>
<evidence type="ECO:0000256" key="1">
    <source>
        <dbReference type="SAM" id="MobiDB-lite"/>
    </source>
</evidence>
<dbReference type="EMBL" id="VSWD01000003">
    <property type="protein sequence ID" value="KAK3106251.1"/>
    <property type="molecule type" value="Genomic_DNA"/>
</dbReference>
<feature type="domain" description="USP" evidence="2">
    <location>
        <begin position="1"/>
        <end position="780"/>
    </location>
</feature>
<dbReference type="InterPro" id="IPR038765">
    <property type="entry name" value="Papain-like_cys_pep_sf"/>
</dbReference>
<comment type="caution">
    <text evidence="3">The sequence shown here is derived from an EMBL/GenBank/DDBJ whole genome shotgun (WGS) entry which is preliminary data.</text>
</comment>
<feature type="region of interest" description="Disordered" evidence="1">
    <location>
        <begin position="285"/>
        <end position="307"/>
    </location>
</feature>
<feature type="region of interest" description="Disordered" evidence="1">
    <location>
        <begin position="545"/>
        <end position="568"/>
    </location>
</feature>
<dbReference type="AlphaFoldDB" id="A0AA89C2J2"/>
<dbReference type="PROSITE" id="PS00973">
    <property type="entry name" value="USP_2"/>
    <property type="match status" value="1"/>
</dbReference>
<dbReference type="Proteomes" id="UP001186944">
    <property type="component" value="Unassembled WGS sequence"/>
</dbReference>
<dbReference type="Gene3D" id="3.90.70.10">
    <property type="entry name" value="Cysteine proteinases"/>
    <property type="match status" value="2"/>
</dbReference>
<dbReference type="GO" id="GO:0005829">
    <property type="term" value="C:cytosol"/>
    <property type="evidence" value="ECO:0007669"/>
    <property type="project" value="TreeGrafter"/>
</dbReference>
<dbReference type="InterPro" id="IPR028889">
    <property type="entry name" value="USP"/>
</dbReference>
<dbReference type="InterPro" id="IPR018200">
    <property type="entry name" value="USP_CS"/>
</dbReference>
<dbReference type="InterPro" id="IPR001394">
    <property type="entry name" value="Peptidase_C19_UCH"/>
</dbReference>
<dbReference type="Pfam" id="PF00443">
    <property type="entry name" value="UCH"/>
    <property type="match status" value="1"/>
</dbReference>
<feature type="compositionally biased region" description="Basic and acidic residues" evidence="1">
    <location>
        <begin position="22"/>
        <end position="54"/>
    </location>
</feature>
<reference evidence="3" key="1">
    <citation type="submission" date="2019-08" db="EMBL/GenBank/DDBJ databases">
        <title>The improved chromosome-level genome for the pearl oyster Pinctada fucata martensii using PacBio sequencing and Hi-C.</title>
        <authorList>
            <person name="Zheng Z."/>
        </authorList>
    </citation>
    <scope>NUCLEOTIDE SEQUENCE</scope>
    <source>
        <strain evidence="3">ZZ-2019</strain>
        <tissue evidence="3">Adductor muscle</tissue>
    </source>
</reference>
<accession>A0AA89C2J2</accession>
<evidence type="ECO:0000313" key="4">
    <source>
        <dbReference type="Proteomes" id="UP001186944"/>
    </source>
</evidence>
<feature type="region of interest" description="Disordered" evidence="1">
    <location>
        <begin position="1"/>
        <end position="54"/>
    </location>
</feature>
<feature type="compositionally biased region" description="Basic and acidic residues" evidence="1">
    <location>
        <begin position="545"/>
        <end position="554"/>
    </location>
</feature>
<evidence type="ECO:0000313" key="3">
    <source>
        <dbReference type="EMBL" id="KAK3106251.1"/>
    </source>
</evidence>
<feature type="region of interest" description="Disordered" evidence="1">
    <location>
        <begin position="207"/>
        <end position="250"/>
    </location>
</feature>
<dbReference type="PROSITE" id="PS50235">
    <property type="entry name" value="USP_3"/>
    <property type="match status" value="1"/>
</dbReference>
<dbReference type="PANTHER" id="PTHR24006:SF905">
    <property type="entry name" value="UBIQUITIN CARBOXYL-TERMINAL HYDROLASE 1"/>
    <property type="match status" value="1"/>
</dbReference>
<feature type="region of interest" description="Disordered" evidence="1">
    <location>
        <begin position="341"/>
        <end position="402"/>
    </location>
</feature>